<evidence type="ECO:0000259" key="2">
    <source>
        <dbReference type="Pfam" id="PF13231"/>
    </source>
</evidence>
<keyword evidence="1" id="KW-1133">Transmembrane helix</keyword>
<organism evidence="3 4">
    <name type="scientific">Candidatus Woesebacteria bacterium RBG_13_46_13</name>
    <dbReference type="NCBI Taxonomy" id="1802479"/>
    <lineage>
        <taxon>Bacteria</taxon>
        <taxon>Candidatus Woeseibacteriota</taxon>
    </lineage>
</organism>
<keyword evidence="1" id="KW-0812">Transmembrane</keyword>
<accession>A0A1F7X2Q8</accession>
<feature type="transmembrane region" description="Helical" evidence="1">
    <location>
        <begin position="314"/>
        <end position="335"/>
    </location>
</feature>
<comment type="caution">
    <text evidence="3">The sequence shown here is derived from an EMBL/GenBank/DDBJ whole genome shotgun (WGS) entry which is preliminary data.</text>
</comment>
<dbReference type="EMBL" id="MGFR01000005">
    <property type="protein sequence ID" value="OGM09362.1"/>
    <property type="molecule type" value="Genomic_DNA"/>
</dbReference>
<feature type="transmembrane region" description="Helical" evidence="1">
    <location>
        <begin position="292"/>
        <end position="308"/>
    </location>
</feature>
<sequence>MKKGRDKRKIKDMKRKILWIVCGLIAIHLLILANLSFTAWPEMLAWPYFILKGWLPYKDFAIVHTPLLVLDISIFYKIFGVGGMQLKIYTWLLIALTDVVLVYVVKKLWSLRAAVFSLLIYIPLQIFYDGNGIWFDYALSVLALTILYLLIVKKYLWAGIVWGLAFLTKQTAVWFLLPISLVLLGEEFSKKAKKFLSGTVGILAGAVFVLWLFKVLPDFYFWAIKFGIGILPRASGQIDPPTLREFLKAFLPFSILIPALVKDWKKYFPFAIWAGFGIMGAYPRWELFHFQPGLPFLAIASGLFLLEYPKSSRAIKLLTFLYIAGFLIMFSKYAVSLWHQPDRFLTPSVARVAQTIKTTTKSNEKIFVLNSWDSLYALADRLPATKPWYPQLAWYYAVGGLEDKVTEDLMVEPPSVVIMQPYTTTGLSSFKPKKVTDYVFKYYASAYVIDNSFFILTPNK</sequence>
<name>A0A1F7X2Q8_9BACT</name>
<feature type="transmembrane region" description="Helical" evidence="1">
    <location>
        <begin position="20"/>
        <end position="40"/>
    </location>
</feature>
<dbReference type="STRING" id="1802479.A2Y68_00115"/>
<keyword evidence="1" id="KW-0472">Membrane</keyword>
<evidence type="ECO:0000313" key="4">
    <source>
        <dbReference type="Proteomes" id="UP000176778"/>
    </source>
</evidence>
<feature type="transmembrane region" description="Helical" evidence="1">
    <location>
        <begin position="133"/>
        <end position="151"/>
    </location>
</feature>
<feature type="domain" description="Glycosyltransferase RgtA/B/C/D-like" evidence="2">
    <location>
        <begin position="64"/>
        <end position="211"/>
    </location>
</feature>
<feature type="transmembrane region" description="Helical" evidence="1">
    <location>
        <begin position="60"/>
        <end position="79"/>
    </location>
</feature>
<dbReference type="InterPro" id="IPR038731">
    <property type="entry name" value="RgtA/B/C-like"/>
</dbReference>
<evidence type="ECO:0000313" key="3">
    <source>
        <dbReference type="EMBL" id="OGM09362.1"/>
    </source>
</evidence>
<feature type="transmembrane region" description="Helical" evidence="1">
    <location>
        <begin position="157"/>
        <end position="183"/>
    </location>
</feature>
<dbReference type="AlphaFoldDB" id="A0A1F7X2Q8"/>
<gene>
    <name evidence="3" type="ORF">A2Y68_00115</name>
</gene>
<feature type="transmembrane region" description="Helical" evidence="1">
    <location>
        <begin position="86"/>
        <end position="105"/>
    </location>
</feature>
<protein>
    <recommendedName>
        <fullName evidence="2">Glycosyltransferase RgtA/B/C/D-like domain-containing protein</fullName>
    </recommendedName>
</protein>
<proteinExistence type="predicted"/>
<reference evidence="3 4" key="1">
    <citation type="journal article" date="2016" name="Nat. Commun.">
        <title>Thousands of microbial genomes shed light on interconnected biogeochemical processes in an aquifer system.</title>
        <authorList>
            <person name="Anantharaman K."/>
            <person name="Brown C.T."/>
            <person name="Hug L.A."/>
            <person name="Sharon I."/>
            <person name="Castelle C.J."/>
            <person name="Probst A.J."/>
            <person name="Thomas B.C."/>
            <person name="Singh A."/>
            <person name="Wilkins M.J."/>
            <person name="Karaoz U."/>
            <person name="Brodie E.L."/>
            <person name="Williams K.H."/>
            <person name="Hubbard S.S."/>
            <person name="Banfield J.F."/>
        </authorList>
    </citation>
    <scope>NUCLEOTIDE SEQUENCE [LARGE SCALE GENOMIC DNA]</scope>
</reference>
<feature type="transmembrane region" description="Helical" evidence="1">
    <location>
        <begin position="195"/>
        <end position="213"/>
    </location>
</feature>
<evidence type="ECO:0000256" key="1">
    <source>
        <dbReference type="SAM" id="Phobius"/>
    </source>
</evidence>
<feature type="transmembrane region" description="Helical" evidence="1">
    <location>
        <begin position="111"/>
        <end position="128"/>
    </location>
</feature>
<dbReference type="Proteomes" id="UP000176778">
    <property type="component" value="Unassembled WGS sequence"/>
</dbReference>
<dbReference type="Pfam" id="PF13231">
    <property type="entry name" value="PMT_2"/>
    <property type="match status" value="1"/>
</dbReference>